<dbReference type="PRINTS" id="PR01874">
    <property type="entry name" value="DNAREPAIRADA"/>
</dbReference>
<evidence type="ECO:0000256" key="3">
    <source>
        <dbReference type="ARBA" id="ARBA00022763"/>
    </source>
</evidence>
<dbReference type="GO" id="GO:0016787">
    <property type="term" value="F:hydrolase activity"/>
    <property type="evidence" value="ECO:0007669"/>
    <property type="project" value="UniProtKB-KW"/>
</dbReference>
<dbReference type="InterPro" id="IPR020568">
    <property type="entry name" value="Ribosomal_Su5_D2-typ_SF"/>
</dbReference>
<feature type="region of interest" description="Lon-protease-like" evidence="11">
    <location>
        <begin position="381"/>
        <end position="516"/>
    </location>
</feature>
<comment type="caution">
    <text evidence="16">The sequence shown here is derived from an EMBL/GenBank/DDBJ whole genome shotgun (WGS) entry which is preliminary data.</text>
</comment>
<keyword evidence="3 11" id="KW-0227">DNA damage</keyword>
<comment type="function">
    <text evidence="11">Plays a role in repairing double-strand DNA breaks, probably involving stabilizing or processing branched DNA or blocked replication forks.</text>
</comment>
<evidence type="ECO:0000256" key="7">
    <source>
        <dbReference type="ARBA" id="ARBA00022840"/>
    </source>
</evidence>
<dbReference type="PANTHER" id="PTHR32472">
    <property type="entry name" value="DNA REPAIR PROTEIN RADA"/>
    <property type="match status" value="1"/>
</dbReference>
<evidence type="ECO:0000256" key="11">
    <source>
        <dbReference type="HAMAP-Rule" id="MF_01498"/>
    </source>
</evidence>
<dbReference type="GO" id="GO:0005524">
    <property type="term" value="F:ATP binding"/>
    <property type="evidence" value="ECO:0007669"/>
    <property type="project" value="UniProtKB-UniRule"/>
</dbReference>
<comment type="domain">
    <text evidence="11">The middle region has homology to RecA with ATPase motifs including the RadA KNRFG motif, while the C-terminus is homologous to Lon protease.</text>
</comment>
<proteinExistence type="inferred from homology"/>
<dbReference type="PANTHER" id="PTHR32472:SF10">
    <property type="entry name" value="DNA REPAIR PROTEIN RADA-LIKE PROTEIN"/>
    <property type="match status" value="1"/>
</dbReference>
<dbReference type="InterPro" id="IPR004504">
    <property type="entry name" value="DNA_repair_RadA"/>
</dbReference>
<dbReference type="Pfam" id="PF18073">
    <property type="entry name" value="Zn_ribbon_LapB"/>
    <property type="match status" value="1"/>
</dbReference>
<comment type="function">
    <text evidence="13">DNA-dependent ATPase involved in processing of recombination intermediates, plays a role in repairing DNA breaks. Stimulates the branch migration of RecA-mediated strand transfer reactions, allowing the 3' invading strand to extend heteroduplex DNA faster. Binds ssDNA in the presence of ADP but not other nucleotides, has ATPase activity that is stimulated by ssDNA and various branched DNA structures, but inhibited by SSB. Does not have RecA's homology-searching function.</text>
</comment>
<feature type="domain" description="RecA family profile 1" evidence="15">
    <location>
        <begin position="84"/>
        <end position="239"/>
    </location>
</feature>
<evidence type="ECO:0000256" key="9">
    <source>
        <dbReference type="ARBA" id="ARBA00023125"/>
    </source>
</evidence>
<evidence type="ECO:0000256" key="12">
    <source>
        <dbReference type="NCBIfam" id="TIGR00416"/>
    </source>
</evidence>
<dbReference type="InterPro" id="IPR003593">
    <property type="entry name" value="AAA+_ATPase"/>
</dbReference>
<dbReference type="SUPFAM" id="SSF54211">
    <property type="entry name" value="Ribosomal protein S5 domain 2-like"/>
    <property type="match status" value="1"/>
</dbReference>
<organism evidence="16 17">
    <name type="scientific">Eiseniibacteriota bacterium</name>
    <dbReference type="NCBI Taxonomy" id="2212470"/>
    <lineage>
        <taxon>Bacteria</taxon>
        <taxon>Candidatus Eiseniibacteriota</taxon>
    </lineage>
</organism>
<evidence type="ECO:0000256" key="6">
    <source>
        <dbReference type="ARBA" id="ARBA00022833"/>
    </source>
</evidence>
<evidence type="ECO:0000256" key="1">
    <source>
        <dbReference type="ARBA" id="ARBA00022723"/>
    </source>
</evidence>
<keyword evidence="6 13" id="KW-0862">Zinc</keyword>
<keyword evidence="7 11" id="KW-0067">ATP-binding</keyword>
<dbReference type="InterPro" id="IPR020588">
    <property type="entry name" value="RecA_ATP-bd"/>
</dbReference>
<evidence type="ECO:0000256" key="2">
    <source>
        <dbReference type="ARBA" id="ARBA00022741"/>
    </source>
</evidence>
<dbReference type="SMART" id="SM00382">
    <property type="entry name" value="AAA"/>
    <property type="match status" value="1"/>
</dbReference>
<evidence type="ECO:0000256" key="14">
    <source>
        <dbReference type="SAM" id="MobiDB-lite"/>
    </source>
</evidence>
<sequence>MAKAAKPHFFCTACGNEAARWFGRCPSCGAWNTASEAPAVAPAASGAGAKGGRAQARERTSRARWAPASAAAGPRPLAAVEVSGLGRLGTGMRELDRVLGGGLATGSLLLVGGDPGIGKSTLLLQMAIALARPAGATGPARRVLYVAGEESEEQVRMRATRLGAIPEALLILCETDLEAVLEAAAQVKPEVMVVDSIQTIARSDLEGSPGTVTQMRECGLALLHYAKATRTSVLLVGHVTKDGTVAGPRVLEHMVDAVLYLEGERYQHYRVLRAAKNRFGATHELGVFEMTDRGLAEVANPSAAFLSGPADGSTARPVAPGAAVVASLEGSRPLLVEVQALVSTSFYGTPQRVTSGFDGRRLAVLLAVLERRVGLRLGRHDVFVSVTGGLTLEEPGTDLGVALAVASSFKSRPLLERTLAVGEVSLSGELRRVPRLDLRLREAAHLGFVRAGVPRVQREEGAGTGIEVVPLSSLREAFETLLRARVEAEPEPALGARPEGAPARPPGAGTAPSRSR</sequence>
<dbReference type="GO" id="GO:0000725">
    <property type="term" value="P:recombinational repair"/>
    <property type="evidence" value="ECO:0007669"/>
    <property type="project" value="UniProtKB-UniRule"/>
</dbReference>
<dbReference type="FunFam" id="3.40.50.300:FF:000050">
    <property type="entry name" value="DNA repair protein RadA"/>
    <property type="match status" value="1"/>
</dbReference>
<evidence type="ECO:0000256" key="4">
    <source>
        <dbReference type="ARBA" id="ARBA00022771"/>
    </source>
</evidence>
<name>A0A538UD82_UNCEI</name>
<comment type="similarity">
    <text evidence="11 13">Belongs to the RecA family. RadA subfamily.</text>
</comment>
<evidence type="ECO:0000256" key="13">
    <source>
        <dbReference type="RuleBase" id="RU003555"/>
    </source>
</evidence>
<keyword evidence="9 11" id="KW-0238">DNA-binding</keyword>
<keyword evidence="2 11" id="KW-0547">Nucleotide-binding</keyword>
<dbReference type="GO" id="GO:0005829">
    <property type="term" value="C:cytosol"/>
    <property type="evidence" value="ECO:0007669"/>
    <property type="project" value="TreeGrafter"/>
</dbReference>
<feature type="compositionally biased region" description="Low complexity" evidence="14">
    <location>
        <begin position="491"/>
        <end position="516"/>
    </location>
</feature>
<dbReference type="CDD" id="cd01121">
    <property type="entry name" value="RadA_SMS_N"/>
    <property type="match status" value="1"/>
</dbReference>
<keyword evidence="4 13" id="KW-0863">Zinc-finger</keyword>
<keyword evidence="1 11" id="KW-0479">Metal-binding</keyword>
<dbReference type="GO" id="GO:0008270">
    <property type="term" value="F:zinc ion binding"/>
    <property type="evidence" value="ECO:0007669"/>
    <property type="project" value="UniProtKB-KW"/>
</dbReference>
<feature type="binding site" evidence="11">
    <location>
        <begin position="113"/>
        <end position="120"/>
    </location>
    <ligand>
        <name>ATP</name>
        <dbReference type="ChEBI" id="CHEBI:30616"/>
    </ligand>
</feature>
<dbReference type="Gene3D" id="3.40.50.300">
    <property type="entry name" value="P-loop containing nucleotide triphosphate hydrolases"/>
    <property type="match status" value="1"/>
</dbReference>
<dbReference type="GO" id="GO:0140664">
    <property type="term" value="F:ATP-dependent DNA damage sensor activity"/>
    <property type="evidence" value="ECO:0007669"/>
    <property type="project" value="InterPro"/>
</dbReference>
<dbReference type="Proteomes" id="UP000319771">
    <property type="component" value="Unassembled WGS sequence"/>
</dbReference>
<dbReference type="Gene3D" id="3.30.230.10">
    <property type="match status" value="1"/>
</dbReference>
<dbReference type="AlphaFoldDB" id="A0A538UD82"/>
<dbReference type="SUPFAM" id="SSF52540">
    <property type="entry name" value="P-loop containing nucleoside triphosphate hydrolases"/>
    <property type="match status" value="1"/>
</dbReference>
<feature type="region of interest" description="Disordered" evidence="14">
    <location>
        <begin position="489"/>
        <end position="516"/>
    </location>
</feature>
<protein>
    <recommendedName>
        <fullName evidence="11 12">DNA repair protein RadA</fullName>
    </recommendedName>
</protein>
<evidence type="ECO:0000313" key="16">
    <source>
        <dbReference type="EMBL" id="TMQ73865.1"/>
    </source>
</evidence>
<dbReference type="InterPro" id="IPR041166">
    <property type="entry name" value="Rubredoxin_2"/>
</dbReference>
<keyword evidence="10 11" id="KW-0234">DNA repair</keyword>
<evidence type="ECO:0000256" key="5">
    <source>
        <dbReference type="ARBA" id="ARBA00022801"/>
    </source>
</evidence>
<dbReference type="EMBL" id="VBPB01000036">
    <property type="protein sequence ID" value="TMQ73865.1"/>
    <property type="molecule type" value="Genomic_DNA"/>
</dbReference>
<gene>
    <name evidence="11 16" type="primary">radA</name>
    <name evidence="16" type="ORF">E6K81_02510</name>
</gene>
<keyword evidence="8 11" id="KW-0346">Stress response</keyword>
<dbReference type="NCBIfam" id="TIGR00416">
    <property type="entry name" value="sms"/>
    <property type="match status" value="1"/>
</dbReference>
<dbReference type="PROSITE" id="PS50162">
    <property type="entry name" value="RECA_2"/>
    <property type="match status" value="1"/>
</dbReference>
<dbReference type="HAMAP" id="MF_01498">
    <property type="entry name" value="RadA_bact"/>
    <property type="match status" value="1"/>
</dbReference>
<evidence type="ECO:0000256" key="10">
    <source>
        <dbReference type="ARBA" id="ARBA00023204"/>
    </source>
</evidence>
<dbReference type="InterPro" id="IPR014721">
    <property type="entry name" value="Ribsml_uS5_D2-typ_fold_subgr"/>
</dbReference>
<evidence type="ECO:0000256" key="8">
    <source>
        <dbReference type="ARBA" id="ARBA00023016"/>
    </source>
</evidence>
<evidence type="ECO:0000259" key="15">
    <source>
        <dbReference type="PROSITE" id="PS50162"/>
    </source>
</evidence>
<dbReference type="InterPro" id="IPR027417">
    <property type="entry name" value="P-loop_NTPase"/>
</dbReference>
<dbReference type="Pfam" id="PF13481">
    <property type="entry name" value="AAA_25"/>
    <property type="match status" value="1"/>
</dbReference>
<reference evidence="16 17" key="1">
    <citation type="journal article" date="2019" name="Nat. Microbiol.">
        <title>Mediterranean grassland soil C-N compound turnover is dependent on rainfall and depth, and is mediated by genomically divergent microorganisms.</title>
        <authorList>
            <person name="Diamond S."/>
            <person name="Andeer P.F."/>
            <person name="Li Z."/>
            <person name="Crits-Christoph A."/>
            <person name="Burstein D."/>
            <person name="Anantharaman K."/>
            <person name="Lane K.R."/>
            <person name="Thomas B.C."/>
            <person name="Pan C."/>
            <person name="Northen T.R."/>
            <person name="Banfield J.F."/>
        </authorList>
    </citation>
    <scope>NUCLEOTIDE SEQUENCE [LARGE SCALE GENOMIC DNA]</scope>
    <source>
        <strain evidence="16">WS_11</strain>
    </source>
</reference>
<evidence type="ECO:0000313" key="17">
    <source>
        <dbReference type="Proteomes" id="UP000319771"/>
    </source>
</evidence>
<keyword evidence="5" id="KW-0378">Hydrolase</keyword>
<feature type="short sequence motif" description="RadA KNRFG motif" evidence="11">
    <location>
        <begin position="276"/>
        <end position="280"/>
    </location>
</feature>
<dbReference type="GO" id="GO:0003684">
    <property type="term" value="F:damaged DNA binding"/>
    <property type="evidence" value="ECO:0007669"/>
    <property type="project" value="InterPro"/>
</dbReference>
<accession>A0A538UD82</accession>